<evidence type="ECO:0000256" key="3">
    <source>
        <dbReference type="ARBA" id="ARBA00023125"/>
    </source>
</evidence>
<dbReference type="EMBL" id="CP002801">
    <property type="protein sequence ID" value="AEH09724.1"/>
    <property type="molecule type" value="Genomic_DNA"/>
</dbReference>
<evidence type="ECO:0000259" key="6">
    <source>
        <dbReference type="PROSITE" id="PS50043"/>
    </source>
</evidence>
<dbReference type="GO" id="GO:0006355">
    <property type="term" value="P:regulation of DNA-templated transcription"/>
    <property type="evidence" value="ECO:0007669"/>
    <property type="project" value="InterPro"/>
</dbReference>
<dbReference type="PANTHER" id="PTHR43214:SF24">
    <property type="entry name" value="TRANSCRIPTIONAL REGULATORY PROTEIN NARL-RELATED"/>
    <property type="match status" value="1"/>
</dbReference>
<dbReference type="Pfam" id="PF00072">
    <property type="entry name" value="Response_reg"/>
    <property type="match status" value="1"/>
</dbReference>
<dbReference type="PROSITE" id="PS50110">
    <property type="entry name" value="RESPONSE_REGULATORY"/>
    <property type="match status" value="1"/>
</dbReference>
<dbReference type="PANTHER" id="PTHR43214">
    <property type="entry name" value="TWO-COMPONENT RESPONSE REGULATOR"/>
    <property type="match status" value="1"/>
</dbReference>
<dbReference type="SUPFAM" id="SSF46894">
    <property type="entry name" value="C-terminal effector domain of the bipartite response regulators"/>
    <property type="match status" value="1"/>
</dbReference>
<dbReference type="CDD" id="cd17535">
    <property type="entry name" value="REC_NarL-like"/>
    <property type="match status" value="1"/>
</dbReference>
<organism evidence="8 9">
    <name type="scientific">Candidatus Protofrankia datiscae</name>
    <dbReference type="NCBI Taxonomy" id="2716812"/>
    <lineage>
        <taxon>Bacteria</taxon>
        <taxon>Bacillati</taxon>
        <taxon>Actinomycetota</taxon>
        <taxon>Actinomycetes</taxon>
        <taxon>Frankiales</taxon>
        <taxon>Frankiaceae</taxon>
        <taxon>Protofrankia</taxon>
    </lineage>
</organism>
<dbReference type="PROSITE" id="PS50043">
    <property type="entry name" value="HTH_LUXR_2"/>
    <property type="match status" value="1"/>
</dbReference>
<dbReference type="InterPro" id="IPR016032">
    <property type="entry name" value="Sig_transdc_resp-reg_C-effctor"/>
</dbReference>
<sequence length="259" mass="27636">MSKPGASGHVAARPTRTIRVLLAESCDVVRTGMRVILNREPDITVVRDVADSADLLLAAQEFRPDICMVDRDLDGADVLPLIRKLSTALPDRRPHIIITARRGSDDLAAEALRLGVRGYLIKNIPPADLLDAIRATAAGHITLAPAVANQLAACWAGRTSSTGPTGGGDTAPSVPSAPVPTVGTAMKGLDIHLTQRQREVLELVADGLSNAEIAARLFVTEATVKSHLTAVLRRLDLRDRTQLAIYAHRGRISRSPEPA</sequence>
<keyword evidence="1 5" id="KW-0597">Phosphoprotein</keyword>
<dbReference type="eggNOG" id="COG2197">
    <property type="taxonomic scope" value="Bacteria"/>
</dbReference>
<gene>
    <name evidence="8" type="ordered locus">FsymDg_2336</name>
</gene>
<dbReference type="SMART" id="SM00448">
    <property type="entry name" value="REC"/>
    <property type="match status" value="1"/>
</dbReference>
<evidence type="ECO:0000256" key="4">
    <source>
        <dbReference type="ARBA" id="ARBA00023163"/>
    </source>
</evidence>
<feature type="domain" description="HTH luxR-type" evidence="6">
    <location>
        <begin position="186"/>
        <end position="251"/>
    </location>
</feature>
<evidence type="ECO:0000313" key="9">
    <source>
        <dbReference type="Proteomes" id="UP000001549"/>
    </source>
</evidence>
<keyword evidence="3" id="KW-0238">DNA-binding</keyword>
<dbReference type="PRINTS" id="PR00038">
    <property type="entry name" value="HTHLUXR"/>
</dbReference>
<name>F8B0H5_9ACTN</name>
<evidence type="ECO:0000313" key="8">
    <source>
        <dbReference type="EMBL" id="AEH09724.1"/>
    </source>
</evidence>
<dbReference type="InterPro" id="IPR039420">
    <property type="entry name" value="WalR-like"/>
</dbReference>
<dbReference type="SMART" id="SM00421">
    <property type="entry name" value="HTH_LUXR"/>
    <property type="match status" value="1"/>
</dbReference>
<dbReference type="InterPro" id="IPR058245">
    <property type="entry name" value="NreC/VraR/RcsB-like_REC"/>
</dbReference>
<dbReference type="GO" id="GO:0000160">
    <property type="term" value="P:phosphorelay signal transduction system"/>
    <property type="evidence" value="ECO:0007669"/>
    <property type="project" value="InterPro"/>
</dbReference>
<dbReference type="Gene3D" id="3.40.50.2300">
    <property type="match status" value="1"/>
</dbReference>
<evidence type="ECO:0000259" key="7">
    <source>
        <dbReference type="PROSITE" id="PS50110"/>
    </source>
</evidence>
<dbReference type="GO" id="GO:0003677">
    <property type="term" value="F:DNA binding"/>
    <property type="evidence" value="ECO:0007669"/>
    <property type="project" value="UniProtKB-KW"/>
</dbReference>
<dbReference type="CDD" id="cd06170">
    <property type="entry name" value="LuxR_C_like"/>
    <property type="match status" value="1"/>
</dbReference>
<dbReference type="STRING" id="656024.FsymDg_2336"/>
<dbReference type="InterPro" id="IPR000792">
    <property type="entry name" value="Tscrpt_reg_LuxR_C"/>
</dbReference>
<dbReference type="KEGG" id="fsy:FsymDg_2336"/>
<dbReference type="InterPro" id="IPR011006">
    <property type="entry name" value="CheY-like_superfamily"/>
</dbReference>
<keyword evidence="2" id="KW-0805">Transcription regulation</keyword>
<accession>F8B0H5</accession>
<dbReference type="Pfam" id="PF00196">
    <property type="entry name" value="GerE"/>
    <property type="match status" value="1"/>
</dbReference>
<feature type="modified residue" description="4-aspartylphosphate" evidence="5">
    <location>
        <position position="70"/>
    </location>
</feature>
<dbReference type="SUPFAM" id="SSF52172">
    <property type="entry name" value="CheY-like"/>
    <property type="match status" value="1"/>
</dbReference>
<proteinExistence type="predicted"/>
<dbReference type="Proteomes" id="UP000001549">
    <property type="component" value="Chromosome"/>
</dbReference>
<feature type="domain" description="Response regulatory" evidence="7">
    <location>
        <begin position="19"/>
        <end position="137"/>
    </location>
</feature>
<dbReference type="PROSITE" id="PS00622">
    <property type="entry name" value="HTH_LUXR_1"/>
    <property type="match status" value="1"/>
</dbReference>
<keyword evidence="9" id="KW-1185">Reference proteome</keyword>
<evidence type="ECO:0000256" key="2">
    <source>
        <dbReference type="ARBA" id="ARBA00023015"/>
    </source>
</evidence>
<dbReference type="InterPro" id="IPR001789">
    <property type="entry name" value="Sig_transdc_resp-reg_receiver"/>
</dbReference>
<keyword evidence="4" id="KW-0804">Transcription</keyword>
<dbReference type="AlphaFoldDB" id="F8B0H5"/>
<protein>
    <submittedName>
        <fullName evidence="8">Two component transcriptional regulator, LuxR family</fullName>
    </submittedName>
</protein>
<evidence type="ECO:0000256" key="1">
    <source>
        <dbReference type="ARBA" id="ARBA00022553"/>
    </source>
</evidence>
<dbReference type="RefSeq" id="WP_013873654.1">
    <property type="nucleotide sequence ID" value="NC_015656.1"/>
</dbReference>
<reference evidence="8 9" key="1">
    <citation type="submission" date="2011-05" db="EMBL/GenBank/DDBJ databases">
        <title>Complete sequence of chromosome of Frankia symbiont of Datisca glomerata.</title>
        <authorList>
            <consortium name="US DOE Joint Genome Institute"/>
            <person name="Lucas S."/>
            <person name="Han J."/>
            <person name="Lapidus A."/>
            <person name="Cheng J.-F."/>
            <person name="Goodwin L."/>
            <person name="Pitluck S."/>
            <person name="Peters L."/>
            <person name="Mikhailova N."/>
            <person name="Chertkov O."/>
            <person name="Teshima H."/>
            <person name="Han C."/>
            <person name="Tapia R."/>
            <person name="Land M."/>
            <person name="Hauser L."/>
            <person name="Kyrpides N."/>
            <person name="Ivanova N."/>
            <person name="Pagani I."/>
            <person name="Berry A."/>
            <person name="Pawlowski K."/>
            <person name="Persson T."/>
            <person name="Vanden Heuvel B."/>
            <person name="Benson D."/>
            <person name="Woyke T."/>
        </authorList>
    </citation>
    <scope>NUCLEOTIDE SEQUENCE [LARGE SCALE GENOMIC DNA]</scope>
    <source>
        <strain evidence="9">4085684</strain>
    </source>
</reference>
<dbReference type="HOGENOM" id="CLU_000445_90_10_11"/>
<evidence type="ECO:0000256" key="5">
    <source>
        <dbReference type="PROSITE-ProRule" id="PRU00169"/>
    </source>
</evidence>